<feature type="domain" description="MsrB" evidence="5">
    <location>
        <begin position="14"/>
        <end position="135"/>
    </location>
</feature>
<dbReference type="PANTHER" id="PTHR10173">
    <property type="entry name" value="METHIONINE SULFOXIDE REDUCTASE"/>
    <property type="match status" value="1"/>
</dbReference>
<dbReference type="RefSeq" id="WP_377726580.1">
    <property type="nucleotide sequence ID" value="NZ_JBHSEW010000010.1"/>
</dbReference>
<gene>
    <name evidence="6" type="primary">msrB</name>
    <name evidence="6" type="ORF">ACFO3A_11900</name>
</gene>
<reference evidence="7" key="1">
    <citation type="journal article" date="2019" name="Int. J. Syst. Evol. Microbiol.">
        <title>The Global Catalogue of Microorganisms (GCM) 10K type strain sequencing project: providing services to taxonomists for standard genome sequencing and annotation.</title>
        <authorList>
            <consortium name="The Broad Institute Genomics Platform"/>
            <consortium name="The Broad Institute Genome Sequencing Center for Infectious Disease"/>
            <person name="Wu L."/>
            <person name="Ma J."/>
        </authorList>
    </citation>
    <scope>NUCLEOTIDE SEQUENCE [LARGE SCALE GENOMIC DNA]</scope>
    <source>
        <strain evidence="7">JCM 11650</strain>
    </source>
</reference>
<protein>
    <recommendedName>
        <fullName evidence="2">peptide-methionine (R)-S-oxide reductase</fullName>
        <ecNumber evidence="2">1.8.4.12</ecNumber>
    </recommendedName>
</protein>
<comment type="similarity">
    <text evidence="1">Belongs to the MsrB Met sulfoxide reductase family.</text>
</comment>
<proteinExistence type="inferred from homology"/>
<dbReference type="Gene3D" id="2.170.150.20">
    <property type="entry name" value="Peptide methionine sulfoxide reductase"/>
    <property type="match status" value="1"/>
</dbReference>
<dbReference type="PANTHER" id="PTHR10173:SF52">
    <property type="entry name" value="METHIONINE-R-SULFOXIDE REDUCTASE B1"/>
    <property type="match status" value="1"/>
</dbReference>
<dbReference type="SUPFAM" id="SSF51316">
    <property type="entry name" value="Mss4-like"/>
    <property type="match status" value="1"/>
</dbReference>
<sequence length="139" mass="15276">MQFPIQKTDREWQAQLAAQDTEPPAYQVTRHAATERPFTGKYTQHWAAGRYHCICCGAPLFVSDTKFDAGCGWPSFYQALPGAITEQADHSHAMVRVETLCSQCGAHLGHVFPDGPNPTGLRYCMNSAALAFTDTATPE</sequence>
<keyword evidence="3 6" id="KW-0560">Oxidoreductase</keyword>
<comment type="catalytic activity">
    <reaction evidence="4">
        <text>L-methionyl-[protein] + [thioredoxin]-disulfide + H2O = L-methionyl-(R)-S-oxide-[protein] + [thioredoxin]-dithiol</text>
        <dbReference type="Rhea" id="RHEA:24164"/>
        <dbReference type="Rhea" id="RHEA-COMP:10698"/>
        <dbReference type="Rhea" id="RHEA-COMP:10700"/>
        <dbReference type="Rhea" id="RHEA-COMP:12313"/>
        <dbReference type="Rhea" id="RHEA-COMP:12314"/>
        <dbReference type="ChEBI" id="CHEBI:15377"/>
        <dbReference type="ChEBI" id="CHEBI:16044"/>
        <dbReference type="ChEBI" id="CHEBI:29950"/>
        <dbReference type="ChEBI" id="CHEBI:45764"/>
        <dbReference type="ChEBI" id="CHEBI:50058"/>
        <dbReference type="EC" id="1.8.4.12"/>
    </reaction>
</comment>
<keyword evidence="7" id="KW-1185">Reference proteome</keyword>
<evidence type="ECO:0000256" key="4">
    <source>
        <dbReference type="ARBA" id="ARBA00048488"/>
    </source>
</evidence>
<dbReference type="EMBL" id="JBHSEW010000010">
    <property type="protein sequence ID" value="MFC4622914.1"/>
    <property type="molecule type" value="Genomic_DNA"/>
</dbReference>
<dbReference type="NCBIfam" id="TIGR00357">
    <property type="entry name" value="peptide-methionine (R)-S-oxide reductase MsrB"/>
    <property type="match status" value="1"/>
</dbReference>
<dbReference type="EC" id="1.8.4.12" evidence="2"/>
<dbReference type="Proteomes" id="UP001595967">
    <property type="component" value="Unassembled WGS sequence"/>
</dbReference>
<dbReference type="InterPro" id="IPR002579">
    <property type="entry name" value="Met_Sox_Rdtase_MsrB_dom"/>
</dbReference>
<evidence type="ECO:0000313" key="7">
    <source>
        <dbReference type="Proteomes" id="UP001595967"/>
    </source>
</evidence>
<dbReference type="InterPro" id="IPR011057">
    <property type="entry name" value="Mss4-like_sf"/>
</dbReference>
<dbReference type="Pfam" id="PF01641">
    <property type="entry name" value="SelR"/>
    <property type="match status" value="1"/>
</dbReference>
<dbReference type="PROSITE" id="PS51790">
    <property type="entry name" value="MSRB"/>
    <property type="match status" value="1"/>
</dbReference>
<accession>A0ABV9GZD2</accession>
<evidence type="ECO:0000313" key="6">
    <source>
        <dbReference type="EMBL" id="MFC4622914.1"/>
    </source>
</evidence>
<comment type="caution">
    <text evidence="6">The sequence shown here is derived from an EMBL/GenBank/DDBJ whole genome shotgun (WGS) entry which is preliminary data.</text>
</comment>
<evidence type="ECO:0000256" key="3">
    <source>
        <dbReference type="ARBA" id="ARBA00023002"/>
    </source>
</evidence>
<organism evidence="6 7">
    <name type="scientific">Comamonas nitrativorans</name>
    <dbReference type="NCBI Taxonomy" id="108437"/>
    <lineage>
        <taxon>Bacteria</taxon>
        <taxon>Pseudomonadati</taxon>
        <taxon>Pseudomonadota</taxon>
        <taxon>Betaproteobacteria</taxon>
        <taxon>Burkholderiales</taxon>
        <taxon>Comamonadaceae</taxon>
        <taxon>Comamonas</taxon>
    </lineage>
</organism>
<evidence type="ECO:0000259" key="5">
    <source>
        <dbReference type="PROSITE" id="PS51790"/>
    </source>
</evidence>
<evidence type="ECO:0000256" key="2">
    <source>
        <dbReference type="ARBA" id="ARBA00012499"/>
    </source>
</evidence>
<evidence type="ECO:0000256" key="1">
    <source>
        <dbReference type="ARBA" id="ARBA00007174"/>
    </source>
</evidence>
<dbReference type="InterPro" id="IPR028427">
    <property type="entry name" value="Met_Sox_Rdtase_MsrB"/>
</dbReference>
<dbReference type="GO" id="GO:0033743">
    <property type="term" value="F:peptide-methionine (R)-S-oxide reductase activity"/>
    <property type="evidence" value="ECO:0007669"/>
    <property type="project" value="UniProtKB-EC"/>
</dbReference>
<name>A0ABV9GZD2_9BURK</name>